<accession>A0ABQ8UB76</accession>
<feature type="transmembrane region" description="Helical" evidence="6">
    <location>
        <begin position="557"/>
        <end position="586"/>
    </location>
</feature>
<organism evidence="8 9">
    <name type="scientific">Paratrimastix pyriformis</name>
    <dbReference type="NCBI Taxonomy" id="342808"/>
    <lineage>
        <taxon>Eukaryota</taxon>
        <taxon>Metamonada</taxon>
        <taxon>Preaxostyla</taxon>
        <taxon>Paratrimastigidae</taxon>
        <taxon>Paratrimastix</taxon>
    </lineage>
</organism>
<keyword evidence="4 6" id="KW-1133">Transmembrane helix</keyword>
<dbReference type="PROSITE" id="PS51382">
    <property type="entry name" value="SPX"/>
    <property type="match status" value="1"/>
</dbReference>
<dbReference type="InterPro" id="IPR004680">
    <property type="entry name" value="Cit_transptr-like_dom"/>
</dbReference>
<feature type="transmembrane region" description="Helical" evidence="6">
    <location>
        <begin position="655"/>
        <end position="678"/>
    </location>
</feature>
<evidence type="ECO:0000313" key="9">
    <source>
        <dbReference type="Proteomes" id="UP001141327"/>
    </source>
</evidence>
<dbReference type="InterPro" id="IPR001898">
    <property type="entry name" value="SLC13A/DASS"/>
</dbReference>
<name>A0ABQ8UB76_9EUKA</name>
<feature type="transmembrane region" description="Helical" evidence="6">
    <location>
        <begin position="432"/>
        <end position="460"/>
    </location>
</feature>
<keyword evidence="5 6" id="KW-0472">Membrane</keyword>
<feature type="transmembrane region" description="Helical" evidence="6">
    <location>
        <begin position="954"/>
        <end position="976"/>
    </location>
</feature>
<evidence type="ECO:0000256" key="6">
    <source>
        <dbReference type="SAM" id="Phobius"/>
    </source>
</evidence>
<proteinExistence type="predicted"/>
<evidence type="ECO:0000256" key="1">
    <source>
        <dbReference type="ARBA" id="ARBA00004141"/>
    </source>
</evidence>
<dbReference type="Pfam" id="PF00939">
    <property type="entry name" value="Na_sulph_symp"/>
    <property type="match status" value="1"/>
</dbReference>
<dbReference type="Proteomes" id="UP001141327">
    <property type="component" value="Unassembled WGS sequence"/>
</dbReference>
<feature type="transmembrane region" description="Helical" evidence="6">
    <location>
        <begin position="789"/>
        <end position="822"/>
    </location>
</feature>
<dbReference type="Pfam" id="PF03105">
    <property type="entry name" value="SPX"/>
    <property type="match status" value="1"/>
</dbReference>
<evidence type="ECO:0000313" key="8">
    <source>
        <dbReference type="EMBL" id="KAJ4454579.1"/>
    </source>
</evidence>
<gene>
    <name evidence="8" type="ORF">PAPYR_10661</name>
</gene>
<keyword evidence="9" id="KW-1185">Reference proteome</keyword>
<feature type="domain" description="SPX" evidence="7">
    <location>
        <begin position="1"/>
        <end position="290"/>
    </location>
</feature>
<reference evidence="8" key="1">
    <citation type="journal article" date="2022" name="bioRxiv">
        <title>Genomics of Preaxostyla Flagellates Illuminates Evolutionary Transitions and the Path Towards Mitochondrial Loss.</title>
        <authorList>
            <person name="Novak L.V.F."/>
            <person name="Treitli S.C."/>
            <person name="Pyrih J."/>
            <person name="Halakuc P."/>
            <person name="Pipaliya S.V."/>
            <person name="Vacek V."/>
            <person name="Brzon O."/>
            <person name="Soukal P."/>
            <person name="Eme L."/>
            <person name="Dacks J.B."/>
            <person name="Karnkowska A."/>
            <person name="Elias M."/>
            <person name="Hampl V."/>
        </authorList>
    </citation>
    <scope>NUCLEOTIDE SEQUENCE</scope>
    <source>
        <strain evidence="8">RCP-MX</strain>
    </source>
</reference>
<dbReference type="PANTHER" id="PTHR10283">
    <property type="entry name" value="SOLUTE CARRIER FAMILY 13 MEMBER"/>
    <property type="match status" value="1"/>
</dbReference>
<comment type="subcellular location">
    <subcellularLocation>
        <location evidence="1">Membrane</location>
        <topology evidence="1">Multi-pass membrane protein</topology>
    </subcellularLocation>
</comment>
<evidence type="ECO:0000256" key="2">
    <source>
        <dbReference type="ARBA" id="ARBA00022448"/>
    </source>
</evidence>
<dbReference type="EMBL" id="JAPMOS010000146">
    <property type="protein sequence ID" value="KAJ4454579.1"/>
    <property type="molecule type" value="Genomic_DNA"/>
</dbReference>
<feature type="transmembrane region" description="Helical" evidence="6">
    <location>
        <begin position="480"/>
        <end position="498"/>
    </location>
</feature>
<dbReference type="InterPro" id="IPR004331">
    <property type="entry name" value="SPX_dom"/>
</dbReference>
<evidence type="ECO:0000256" key="3">
    <source>
        <dbReference type="ARBA" id="ARBA00022692"/>
    </source>
</evidence>
<keyword evidence="3 6" id="KW-0812">Transmembrane</keyword>
<dbReference type="PANTHER" id="PTHR10283:SF92">
    <property type="entry name" value="LOW-AFFINITY PHOSPHATE TRANSPORTER PHO91"/>
    <property type="match status" value="1"/>
</dbReference>
<dbReference type="Pfam" id="PF03600">
    <property type="entry name" value="CitMHS"/>
    <property type="match status" value="1"/>
</dbReference>
<feature type="transmembrane region" description="Helical" evidence="6">
    <location>
        <begin position="727"/>
        <end position="744"/>
    </location>
</feature>
<protein>
    <submittedName>
        <fullName evidence="8">Divalent Anion:Na+ Symporter</fullName>
    </submittedName>
</protein>
<evidence type="ECO:0000256" key="4">
    <source>
        <dbReference type="ARBA" id="ARBA00022989"/>
    </source>
</evidence>
<comment type="caution">
    <text evidence="8">The sequence shown here is derived from an EMBL/GenBank/DDBJ whole genome shotgun (WGS) entry which is preliminary data.</text>
</comment>
<sequence length="982" mass="106471">MKFSKQLAFVAVQKWRSKYIEYRALKHAIKRIFKDYLKVAKHADHEKWLMHGDGRGTLMRQYLANKGTPGATPETPVVGAGVMPPTSESDPTVTPIIVTVTTSDNVVLASDSTQTVVAVPHTDALPTADLPANAQHDLGMPTLPTPEHPDHPVAPLLAELSEPSTPKSEATTNIAAPTLVDSLALPMRITSPPPTLDSPTPPGAAPFEVLTFMRDQIKKCFGDLTEAQLLADASPMAQGPLLALKKNFLDLSVEVTETQNFYKVNWEGFRKILKKFRKLVRGSDTTHAAMLESAEAKFHELPDVEAFKARISTVYADIFSAMRVRQVLEDPNVGPLEGEGLAAYRRQLQSELEQAIQAEIAWKSNTILGEWTAYQQRAKVGDLAETAGTSRSAAPVVPLKKIPFALGFLVALIMGVYPWPADYAKQLRCLGILIYASIFWATEAIALPITAMSIPFLAVVMQVLNVTTAAAGAKLMVSSMLSNVHFLVFGGFSIALALQHHGLDVRLAAFILKRGAKTPKRFVLRIMVLGFFLPMCQDPPCGYHGAQFLPVHTPKRFVLLIMVLGFFLSMWISNVAAPVICVSVALPVMRDLPKGSNSSLAHALMTVPSPPFPGTARHQIGGMTTPLASPQNAVAVTVMDQYAPTEADKLTFIEILLSSLPMCLVLLVGAFFVLMLLYKPDIKEVPKLAYTAKPFTFPEFWVIAITLFTIACWFLLPFIGVYIGNEAIVGLIPLVCMFGFNLVPRSDIKNLPWHVVLLVMGGSALGKAVESSKLLDLIAGLIQNLLSGASMWTIMTLIALFISVIANFISHTVAALIILPLVAEARGSKPLSSNFHFSLLCQGPSAIDPCQPCVPLTVRIGCLLPTPPRLPRVRLRACVRLVPDLIHSALVWAWAAGVGGGQIAKPTGRMGLVVLGCCFACTGPQCLPVSSFPNVCTSGVENEDGKSYLRPWDFLMTGSIITVMCWVGIFSIYYGMALAIGV</sequence>
<evidence type="ECO:0000256" key="5">
    <source>
        <dbReference type="ARBA" id="ARBA00023136"/>
    </source>
</evidence>
<evidence type="ECO:0000259" key="7">
    <source>
        <dbReference type="PROSITE" id="PS51382"/>
    </source>
</evidence>
<feature type="transmembrane region" description="Helical" evidence="6">
    <location>
        <begin position="699"/>
        <end position="721"/>
    </location>
</feature>
<keyword evidence="2" id="KW-0813">Transport</keyword>